<feature type="region of interest" description="Disordered" evidence="16">
    <location>
        <begin position="119"/>
        <end position="213"/>
    </location>
</feature>
<dbReference type="GO" id="GO:0005874">
    <property type="term" value="C:microtubule"/>
    <property type="evidence" value="ECO:0007669"/>
    <property type="project" value="UniProtKB-KW"/>
</dbReference>
<organism evidence="17 18">
    <name type="scientific">Seriola dumerili</name>
    <name type="common">Greater amberjack</name>
    <name type="synonym">Caranx dumerili</name>
    <dbReference type="NCBI Taxonomy" id="41447"/>
    <lineage>
        <taxon>Eukaryota</taxon>
        <taxon>Metazoa</taxon>
        <taxon>Chordata</taxon>
        <taxon>Craniata</taxon>
        <taxon>Vertebrata</taxon>
        <taxon>Euteleostomi</taxon>
        <taxon>Actinopterygii</taxon>
        <taxon>Neopterygii</taxon>
        <taxon>Teleostei</taxon>
        <taxon>Neoteleostei</taxon>
        <taxon>Acanthomorphata</taxon>
        <taxon>Carangaria</taxon>
        <taxon>Carangiformes</taxon>
        <taxon>Carangidae</taxon>
        <taxon>Seriola</taxon>
    </lineage>
</organism>
<evidence type="ECO:0000256" key="3">
    <source>
        <dbReference type="ARBA" id="ARBA00022490"/>
    </source>
</evidence>
<comment type="similarity">
    <text evidence="2">Belongs to the dynein intermediate chain family.</text>
</comment>
<feature type="repeat" description="WD" evidence="15">
    <location>
        <begin position="557"/>
        <end position="590"/>
    </location>
</feature>
<keyword evidence="3" id="KW-0963">Cytoplasm</keyword>
<dbReference type="Ensembl" id="ENSSDUT00000032085.1">
    <property type="protein sequence ID" value="ENSSDUP00000031541.1"/>
    <property type="gene ID" value="ENSSDUG00000022672.1"/>
</dbReference>
<dbReference type="GO" id="GO:0007368">
    <property type="term" value="P:determination of left/right symmetry"/>
    <property type="evidence" value="ECO:0007669"/>
    <property type="project" value="UniProtKB-ARBA"/>
</dbReference>
<evidence type="ECO:0000256" key="12">
    <source>
        <dbReference type="ARBA" id="ARBA00061734"/>
    </source>
</evidence>
<feature type="compositionally biased region" description="Basic and acidic residues" evidence="16">
    <location>
        <begin position="120"/>
        <end position="134"/>
    </location>
</feature>
<evidence type="ECO:0000256" key="7">
    <source>
        <dbReference type="ARBA" id="ARBA00023017"/>
    </source>
</evidence>
<dbReference type="PANTHER" id="PTHR12442:SF11">
    <property type="entry name" value="DYNEIN AXONEMAL INTERMEDIATE CHAIN 1"/>
    <property type="match status" value="1"/>
</dbReference>
<dbReference type="GeneTree" id="ENSGT00940000156436"/>
<feature type="compositionally biased region" description="Basic and acidic residues" evidence="16">
    <location>
        <begin position="159"/>
        <end position="176"/>
    </location>
</feature>
<dbReference type="STRING" id="41447.ENSSDUP00000031541"/>
<feature type="region of interest" description="Disordered" evidence="16">
    <location>
        <begin position="1"/>
        <end position="54"/>
    </location>
</feature>
<dbReference type="InterPro" id="IPR015943">
    <property type="entry name" value="WD40/YVTN_repeat-like_dom_sf"/>
</dbReference>
<dbReference type="Gene3D" id="2.130.10.10">
    <property type="entry name" value="YVTN repeat-like/Quinoprotein amine dehydrogenase"/>
    <property type="match status" value="2"/>
</dbReference>
<keyword evidence="6" id="KW-0677">Repeat</keyword>
<evidence type="ECO:0000256" key="5">
    <source>
        <dbReference type="ARBA" id="ARBA00022701"/>
    </source>
</evidence>
<feature type="compositionally biased region" description="Polar residues" evidence="16">
    <location>
        <begin position="177"/>
        <end position="193"/>
    </location>
</feature>
<dbReference type="AlphaFoldDB" id="A0A3B4VKR6"/>
<dbReference type="SMART" id="SM00320">
    <property type="entry name" value="WD40"/>
    <property type="match status" value="4"/>
</dbReference>
<evidence type="ECO:0000256" key="9">
    <source>
        <dbReference type="ARBA" id="ARBA00023212"/>
    </source>
</evidence>
<keyword evidence="4 15" id="KW-0853">WD repeat</keyword>
<accession>A0A3B4VKR6</accession>
<reference evidence="17" key="1">
    <citation type="submission" date="2025-08" db="UniProtKB">
        <authorList>
            <consortium name="Ensembl"/>
        </authorList>
    </citation>
    <scope>IDENTIFICATION</scope>
</reference>
<feature type="compositionally biased region" description="Polar residues" evidence="16">
    <location>
        <begin position="1"/>
        <end position="20"/>
    </location>
</feature>
<evidence type="ECO:0000256" key="13">
    <source>
        <dbReference type="ARBA" id="ARBA00072661"/>
    </source>
</evidence>
<sequence length="722" mass="81067">MSVPNNNVAASAGKASNVQKTPGAKPTKAASKKKDEEEGVDAGEGLDERAHGKALIKPADQLELTEAELKEEITRILTANNPHAPQNIVRYSFKERSYKPTLVVDQMAVHFVLEGSLVHQDSDEGRRLRAKEGVPEETTTVDTGVGSDEEEPETLSSPVEDRPDSVASKTDKKEQKLTNQINFSERASQTLNNPMRERSCQTEPPPRSNFSATANQWEIYDAYVEELQKQEKDKEKQKALPSKKDNDKSRIMLTETQSNDFTKVAKATQILERMVNQNTFDSIAQDFKYFEDASDEFRDQEGTLLPLWKFQYDKAKGLSVTALCWNKKYLDLFAVGMGSYDFSKQGHGMLVFYTLKNPSFPEYIYPTNSGVLCLDIHDQRSYLVAVGFYDGCVAVYNLKQKGLDPVYKSTAKSGKHTDPVWQIRWQNDDMDNNHNFYSVSSDGRVVSWTLVKNELVFTDIIRLSLNGVVSEGADGSQQPSIACGTAFDFHKQIDYLFLVGTEEGKIHKDHLWALCCLPVSAMKNGSSFCLCCTYRHPAGLALQRCSKTYSSQFLETYDAHSMAVDAVKWNHYHPKVFISCSSDWTVKIWDHTINTPMFTFDLKAAVGDVSWAPYSSTVFGAVTTDGIVHVFDLNINKYQAICQQSVVAKKKTKLTHFEFNPIHPIVVVGDDRGYVTSLKLSPNLRKKPKAKKGQELPKDPEVQVAKMEKLLSLLRDSEQSTV</sequence>
<dbReference type="PROSITE" id="PS50082">
    <property type="entry name" value="WD_REPEATS_2"/>
    <property type="match status" value="1"/>
</dbReference>
<comment type="subcellular location">
    <subcellularLocation>
        <location evidence="1">Cytoplasm</location>
        <location evidence="1">Cytoskeleton</location>
        <location evidence="1">Cilium axoneme</location>
    </subcellularLocation>
</comment>
<keyword evidence="10" id="KW-0966">Cell projection</keyword>
<dbReference type="GO" id="GO:0045503">
    <property type="term" value="F:dynein light chain binding"/>
    <property type="evidence" value="ECO:0007669"/>
    <property type="project" value="TreeGrafter"/>
</dbReference>
<evidence type="ECO:0000256" key="1">
    <source>
        <dbReference type="ARBA" id="ARBA00004430"/>
    </source>
</evidence>
<evidence type="ECO:0000256" key="14">
    <source>
        <dbReference type="ARBA" id="ARBA00080372"/>
    </source>
</evidence>
<evidence type="ECO:0000256" key="16">
    <source>
        <dbReference type="SAM" id="MobiDB-lite"/>
    </source>
</evidence>
<dbReference type="GO" id="GO:0036157">
    <property type="term" value="C:outer dynein arm"/>
    <property type="evidence" value="ECO:0007669"/>
    <property type="project" value="TreeGrafter"/>
</dbReference>
<keyword evidence="18" id="KW-1185">Reference proteome</keyword>
<dbReference type="OMA" id="VWEDMRA"/>
<feature type="region of interest" description="Disordered" evidence="16">
    <location>
        <begin position="228"/>
        <end position="251"/>
    </location>
</feature>
<dbReference type="Pfam" id="PF00400">
    <property type="entry name" value="WD40"/>
    <property type="match status" value="1"/>
</dbReference>
<dbReference type="InterPro" id="IPR036322">
    <property type="entry name" value="WD40_repeat_dom_sf"/>
</dbReference>
<keyword evidence="8" id="KW-0505">Motor protein</keyword>
<dbReference type="GO" id="GO:0045504">
    <property type="term" value="F:dynein heavy chain binding"/>
    <property type="evidence" value="ECO:0007669"/>
    <property type="project" value="TreeGrafter"/>
</dbReference>
<reference evidence="17" key="2">
    <citation type="submission" date="2025-09" db="UniProtKB">
        <authorList>
            <consortium name="Ensembl"/>
        </authorList>
    </citation>
    <scope>IDENTIFICATION</scope>
</reference>
<dbReference type="GO" id="GO:0003341">
    <property type="term" value="P:cilium movement"/>
    <property type="evidence" value="ECO:0007669"/>
    <property type="project" value="UniProtKB-ARBA"/>
</dbReference>
<evidence type="ECO:0000313" key="17">
    <source>
        <dbReference type="Ensembl" id="ENSSDUP00000031541.1"/>
    </source>
</evidence>
<dbReference type="FunFam" id="2.130.10.10:FF:000251">
    <property type="entry name" value="Dynein axonemal intermediate chain 1"/>
    <property type="match status" value="1"/>
</dbReference>
<keyword evidence="9" id="KW-0206">Cytoskeleton</keyword>
<protein>
    <recommendedName>
        <fullName evidence="13">Dynein axonemal intermediate chain 1</fullName>
    </recommendedName>
    <alternativeName>
        <fullName evidence="14">Axonemal dynein intermediate chain 1</fullName>
    </alternativeName>
</protein>
<dbReference type="InterPro" id="IPR050687">
    <property type="entry name" value="Dynein_IC"/>
</dbReference>
<keyword evidence="5" id="KW-0493">Microtubule</keyword>
<evidence type="ECO:0000256" key="11">
    <source>
        <dbReference type="ARBA" id="ARBA00053763"/>
    </source>
</evidence>
<evidence type="ECO:0000256" key="4">
    <source>
        <dbReference type="ARBA" id="ARBA00022574"/>
    </source>
</evidence>
<evidence type="ECO:0000256" key="15">
    <source>
        <dbReference type="PROSITE-ProRule" id="PRU00221"/>
    </source>
</evidence>
<dbReference type="FunFam" id="2.130.10.10:FF:000349">
    <property type="entry name" value="Dynein axonemal intermediate chain 1"/>
    <property type="match status" value="1"/>
</dbReference>
<dbReference type="SUPFAM" id="SSF50978">
    <property type="entry name" value="WD40 repeat-like"/>
    <property type="match status" value="1"/>
</dbReference>
<evidence type="ECO:0000256" key="8">
    <source>
        <dbReference type="ARBA" id="ARBA00023175"/>
    </source>
</evidence>
<dbReference type="PANTHER" id="PTHR12442">
    <property type="entry name" value="DYNEIN INTERMEDIATE CHAIN"/>
    <property type="match status" value="1"/>
</dbReference>
<feature type="compositionally biased region" description="Basic and acidic residues" evidence="16">
    <location>
        <begin position="228"/>
        <end position="250"/>
    </location>
</feature>
<comment type="subunit">
    <text evidence="12">Consists of at least two heavy chains and a number of intermediate and light chains. Interacts with BICD2. Interacts with CFAP45 and CFAP52. Interacts with CFAP53.</text>
</comment>
<evidence type="ECO:0000256" key="10">
    <source>
        <dbReference type="ARBA" id="ARBA00023273"/>
    </source>
</evidence>
<name>A0A3B4VKR6_SERDU</name>
<dbReference type="PROSITE" id="PS50294">
    <property type="entry name" value="WD_REPEATS_REGION"/>
    <property type="match status" value="1"/>
</dbReference>
<dbReference type="InterPro" id="IPR001680">
    <property type="entry name" value="WD40_rpt"/>
</dbReference>
<comment type="function">
    <text evidence="11">Part of the dynein complex of respiratory cilia.</text>
</comment>
<dbReference type="GO" id="GO:0036158">
    <property type="term" value="P:outer dynein arm assembly"/>
    <property type="evidence" value="ECO:0007669"/>
    <property type="project" value="TreeGrafter"/>
</dbReference>
<evidence type="ECO:0000256" key="2">
    <source>
        <dbReference type="ARBA" id="ARBA00011059"/>
    </source>
</evidence>
<evidence type="ECO:0000256" key="6">
    <source>
        <dbReference type="ARBA" id="ARBA00022737"/>
    </source>
</evidence>
<keyword evidence="7" id="KW-0243">Dynein</keyword>
<dbReference type="Proteomes" id="UP000261420">
    <property type="component" value="Unplaced"/>
</dbReference>
<evidence type="ECO:0000313" key="18">
    <source>
        <dbReference type="Proteomes" id="UP000261420"/>
    </source>
</evidence>
<proteinExistence type="inferred from homology"/>